<reference evidence="13" key="1">
    <citation type="submission" date="2022-08" db="UniProtKB">
        <authorList>
            <consortium name="EnsemblMetazoa"/>
        </authorList>
    </citation>
    <scope>IDENTIFICATION</scope>
    <source>
        <strain evidence="13">Israel</strain>
    </source>
</reference>
<feature type="transmembrane region" description="Helical" evidence="12">
    <location>
        <begin position="28"/>
        <end position="46"/>
    </location>
</feature>
<keyword evidence="10 12" id="KW-0472">Membrane</keyword>
<feature type="transmembrane region" description="Helical" evidence="12">
    <location>
        <begin position="293"/>
        <end position="313"/>
    </location>
</feature>
<accession>A0A1B0DD11</accession>
<feature type="transmembrane region" description="Helical" evidence="12">
    <location>
        <begin position="205"/>
        <end position="227"/>
    </location>
</feature>
<dbReference type="Pfam" id="PF00876">
    <property type="entry name" value="Innexin"/>
    <property type="match status" value="1"/>
</dbReference>
<evidence type="ECO:0000313" key="14">
    <source>
        <dbReference type="Proteomes" id="UP000092462"/>
    </source>
</evidence>
<keyword evidence="4" id="KW-1003">Cell membrane</keyword>
<evidence type="ECO:0000256" key="2">
    <source>
        <dbReference type="ARBA" id="ARBA00004651"/>
    </source>
</evidence>
<protein>
    <recommendedName>
        <fullName evidence="12">Innexin</fullName>
    </recommendedName>
</protein>
<dbReference type="PRINTS" id="PR01262">
    <property type="entry name" value="INNEXIN"/>
</dbReference>
<keyword evidence="5 12" id="KW-0812">Transmembrane</keyword>
<keyword evidence="7" id="KW-0965">Cell junction</keyword>
<keyword evidence="8 12" id="KW-1133">Transmembrane helix</keyword>
<gene>
    <name evidence="12" type="primary">inx</name>
</gene>
<name>A0A1B0DD11_PHLPP</name>
<dbReference type="Proteomes" id="UP000092462">
    <property type="component" value="Unassembled WGS sequence"/>
</dbReference>
<evidence type="ECO:0000256" key="12">
    <source>
        <dbReference type="RuleBase" id="RU010713"/>
    </source>
</evidence>
<keyword evidence="6" id="KW-0303">Gap junction</keyword>
<dbReference type="InterPro" id="IPR000990">
    <property type="entry name" value="Innexin"/>
</dbReference>
<keyword evidence="9 12" id="KW-0406">Ion transport</keyword>
<evidence type="ECO:0000256" key="5">
    <source>
        <dbReference type="ARBA" id="ARBA00022692"/>
    </source>
</evidence>
<comment type="subcellular location">
    <subcellularLocation>
        <location evidence="1">Cell junction</location>
        <location evidence="1">Gap junction</location>
    </subcellularLocation>
    <subcellularLocation>
        <location evidence="2 12">Cell membrane</location>
        <topology evidence="2 12">Multi-pass membrane protein</topology>
    </subcellularLocation>
</comment>
<evidence type="ECO:0000256" key="1">
    <source>
        <dbReference type="ARBA" id="ARBA00004610"/>
    </source>
</evidence>
<feature type="transmembrane region" description="Helical" evidence="12">
    <location>
        <begin position="114"/>
        <end position="136"/>
    </location>
</feature>
<evidence type="ECO:0000256" key="10">
    <source>
        <dbReference type="ARBA" id="ARBA00023136"/>
    </source>
</evidence>
<dbReference type="GO" id="GO:0007602">
    <property type="term" value="P:phototransduction"/>
    <property type="evidence" value="ECO:0007669"/>
    <property type="project" value="TreeGrafter"/>
</dbReference>
<dbReference type="GO" id="GO:0034220">
    <property type="term" value="P:monoatomic ion transmembrane transport"/>
    <property type="evidence" value="ECO:0007669"/>
    <property type="project" value="UniProtKB-KW"/>
</dbReference>
<evidence type="ECO:0000256" key="7">
    <source>
        <dbReference type="ARBA" id="ARBA00022949"/>
    </source>
</evidence>
<dbReference type="PANTHER" id="PTHR11893">
    <property type="entry name" value="INNEXIN"/>
    <property type="match status" value="1"/>
</dbReference>
<evidence type="ECO:0000256" key="11">
    <source>
        <dbReference type="ARBA" id="ARBA00023303"/>
    </source>
</evidence>
<dbReference type="PROSITE" id="PS51013">
    <property type="entry name" value="PANNEXIN"/>
    <property type="match status" value="1"/>
</dbReference>
<proteinExistence type="inferred from homology"/>
<evidence type="ECO:0000256" key="8">
    <source>
        <dbReference type="ARBA" id="ARBA00022989"/>
    </source>
</evidence>
<dbReference type="GO" id="GO:0005921">
    <property type="term" value="C:gap junction"/>
    <property type="evidence" value="ECO:0007669"/>
    <property type="project" value="UniProtKB-SubCell"/>
</dbReference>
<dbReference type="PANTHER" id="PTHR11893:SF38">
    <property type="entry name" value="INNEXIN INX7"/>
    <property type="match status" value="1"/>
</dbReference>
<dbReference type="VEuPathDB" id="VectorBase:PPAI005782"/>
<evidence type="ECO:0000256" key="4">
    <source>
        <dbReference type="ARBA" id="ARBA00022475"/>
    </source>
</evidence>
<dbReference type="EMBL" id="AJVK01014293">
    <property type="status" value="NOT_ANNOTATED_CDS"/>
    <property type="molecule type" value="Genomic_DNA"/>
</dbReference>
<evidence type="ECO:0000256" key="9">
    <source>
        <dbReference type="ARBA" id="ARBA00023065"/>
    </source>
</evidence>
<keyword evidence="3 12" id="KW-0813">Transport</keyword>
<organism evidence="13 14">
    <name type="scientific">Phlebotomus papatasi</name>
    <name type="common">Sandfly</name>
    <dbReference type="NCBI Taxonomy" id="29031"/>
    <lineage>
        <taxon>Eukaryota</taxon>
        <taxon>Metazoa</taxon>
        <taxon>Ecdysozoa</taxon>
        <taxon>Arthropoda</taxon>
        <taxon>Hexapoda</taxon>
        <taxon>Insecta</taxon>
        <taxon>Pterygota</taxon>
        <taxon>Neoptera</taxon>
        <taxon>Endopterygota</taxon>
        <taxon>Diptera</taxon>
        <taxon>Nematocera</taxon>
        <taxon>Psychodoidea</taxon>
        <taxon>Psychodidae</taxon>
        <taxon>Phlebotomus</taxon>
        <taxon>Phlebotomus</taxon>
    </lineage>
</organism>
<keyword evidence="11 12" id="KW-0407">Ion channel</keyword>
<dbReference type="GO" id="GO:0005886">
    <property type="term" value="C:plasma membrane"/>
    <property type="evidence" value="ECO:0007669"/>
    <property type="project" value="UniProtKB-SubCell"/>
</dbReference>
<dbReference type="EMBL" id="AJVK01014292">
    <property type="status" value="NOT_ANNOTATED_CDS"/>
    <property type="molecule type" value="Genomic_DNA"/>
</dbReference>
<dbReference type="EnsemblMetazoa" id="PPAI005782-RA">
    <property type="protein sequence ID" value="PPAI005782-PA"/>
    <property type="gene ID" value="PPAI005782"/>
</dbReference>
<dbReference type="VEuPathDB" id="VectorBase:PPAPM1_010756"/>
<evidence type="ECO:0000256" key="3">
    <source>
        <dbReference type="ARBA" id="ARBA00022448"/>
    </source>
</evidence>
<dbReference type="AlphaFoldDB" id="A0A1B0DD11"/>
<evidence type="ECO:0000256" key="6">
    <source>
        <dbReference type="ARBA" id="ARBA00022868"/>
    </source>
</evidence>
<comment type="function">
    <text evidence="12">Structural component of the gap junctions.</text>
</comment>
<comment type="similarity">
    <text evidence="12">Belongs to the pannexin family.</text>
</comment>
<keyword evidence="14" id="KW-1185">Reference proteome</keyword>
<dbReference type="GO" id="GO:0005243">
    <property type="term" value="F:gap junction channel activity"/>
    <property type="evidence" value="ECO:0007669"/>
    <property type="project" value="TreeGrafter"/>
</dbReference>
<evidence type="ECO:0000313" key="13">
    <source>
        <dbReference type="EnsemblMetazoa" id="PPAI005782-PA"/>
    </source>
</evidence>
<sequence length="436" mass="51234">MLKSFESVAHQLKFKSKPYSIDNLAFKFHYRATFIILLVCVVLVTSRQYIGEHIRCMTGGSPTIPEHVINTFCFFTTTFTIVRHLNESMLERGNIPHPGIGPVHEDDEKKFHAYYQWVPFVLFGQAIMFYLPHFVWRTWEKGRIKMLVYGLQMTSLSWHINCQNDVQITSTHTLLTRKTIANRVSIIKIEFLRHLRIHRWWAPRLVFCEILCFANLILQIHFVNVFLNGQFLRLGIDFIQGNFEGPMDPLDVVFPKVTKCHFYKYGASGSIQKHDALCVMALNVMNEKIYTFLWFWFIILLVVTLISFIWRFLTWILHSRSTKFNGFVFSMACPGRLHPMDMGVIKKALIFSDWLFLYYIAKNLDPPVFRELLSSLVAELRADRDEVYIEDSDEESEDVELRRPNEDDIEKSMMMHQIENENIDTVDYAEKSTKLA</sequence>